<dbReference type="Pfam" id="PF00379">
    <property type="entry name" value="Chitin_bind_4"/>
    <property type="match status" value="1"/>
</dbReference>
<name>A0A9P0CTA0_9CUCU</name>
<protein>
    <submittedName>
        <fullName evidence="3">Uncharacterized protein</fullName>
    </submittedName>
</protein>
<gene>
    <name evidence="3" type="ORF">PSYICH_LOCUS5439</name>
</gene>
<organism evidence="3 4">
    <name type="scientific">Psylliodes chrysocephalus</name>
    <dbReference type="NCBI Taxonomy" id="3402493"/>
    <lineage>
        <taxon>Eukaryota</taxon>
        <taxon>Metazoa</taxon>
        <taxon>Ecdysozoa</taxon>
        <taxon>Arthropoda</taxon>
        <taxon>Hexapoda</taxon>
        <taxon>Insecta</taxon>
        <taxon>Pterygota</taxon>
        <taxon>Neoptera</taxon>
        <taxon>Endopterygota</taxon>
        <taxon>Coleoptera</taxon>
        <taxon>Polyphaga</taxon>
        <taxon>Cucujiformia</taxon>
        <taxon>Chrysomeloidea</taxon>
        <taxon>Chrysomelidae</taxon>
        <taxon>Galerucinae</taxon>
        <taxon>Alticini</taxon>
        <taxon>Psylliodes</taxon>
    </lineage>
</organism>
<keyword evidence="4" id="KW-1185">Reference proteome</keyword>
<evidence type="ECO:0000256" key="2">
    <source>
        <dbReference type="SAM" id="MobiDB-lite"/>
    </source>
</evidence>
<feature type="region of interest" description="Disordered" evidence="2">
    <location>
        <begin position="211"/>
        <end position="241"/>
    </location>
</feature>
<accession>A0A9P0CTA0</accession>
<evidence type="ECO:0000256" key="1">
    <source>
        <dbReference type="PROSITE-ProRule" id="PRU00497"/>
    </source>
</evidence>
<evidence type="ECO:0000313" key="3">
    <source>
        <dbReference type="EMBL" id="CAH1104634.1"/>
    </source>
</evidence>
<dbReference type="AlphaFoldDB" id="A0A9P0CTA0"/>
<sequence>MYRRTAATGRVNLAKILPTVDTIQQHLKRVYFQVQQWLHGDQLTMDPTKWGWRKEGDTLVPVQMEEKPAPNNIMELIFCGCKGDCNLNICSCRKHGLPCNLACKICEGSTCLNTESYESGNGIHAEETGYIKNKGDKKHESLVQQGTVTYHDEHGHPITLHYIADENGFRPQGEHLPTPPPIPEDIQKAMEQEDEKEGQGQEVLHIQVNEAEEESDGKEDYEQAQAYAESQVHSKTHAYESEPLYVNGQGYGQDYRRRQNYGRQGQRQFQRFVIKN</sequence>
<dbReference type="InterPro" id="IPR050468">
    <property type="entry name" value="Cuticle_Struct_Prot"/>
</dbReference>
<dbReference type="PANTHER" id="PTHR10380:SF241">
    <property type="entry name" value="CUTICULAR PROTEIN 47EG-RELATED"/>
    <property type="match status" value="1"/>
</dbReference>
<proteinExistence type="predicted"/>
<dbReference type="PROSITE" id="PS51155">
    <property type="entry name" value="CHIT_BIND_RR_2"/>
    <property type="match status" value="1"/>
</dbReference>
<dbReference type="PANTHER" id="PTHR10380">
    <property type="entry name" value="CUTICLE PROTEIN"/>
    <property type="match status" value="1"/>
</dbReference>
<dbReference type="OrthoDB" id="6372059at2759"/>
<dbReference type="InterPro" id="IPR000618">
    <property type="entry name" value="Insect_cuticle"/>
</dbReference>
<dbReference type="EMBL" id="OV651829">
    <property type="protein sequence ID" value="CAH1104634.1"/>
    <property type="molecule type" value="Genomic_DNA"/>
</dbReference>
<keyword evidence="1" id="KW-0193">Cuticle</keyword>
<evidence type="ECO:0000313" key="4">
    <source>
        <dbReference type="Proteomes" id="UP001153636"/>
    </source>
</evidence>
<dbReference type="GO" id="GO:0062129">
    <property type="term" value="C:chitin-based extracellular matrix"/>
    <property type="evidence" value="ECO:0007669"/>
    <property type="project" value="TreeGrafter"/>
</dbReference>
<reference evidence="3" key="1">
    <citation type="submission" date="2022-01" db="EMBL/GenBank/DDBJ databases">
        <authorList>
            <person name="King R."/>
        </authorList>
    </citation>
    <scope>NUCLEOTIDE SEQUENCE</scope>
</reference>
<dbReference type="Proteomes" id="UP001153636">
    <property type="component" value="Chromosome 17"/>
</dbReference>
<dbReference type="GO" id="GO:0008010">
    <property type="term" value="F:structural constituent of chitin-based larval cuticle"/>
    <property type="evidence" value="ECO:0007669"/>
    <property type="project" value="TreeGrafter"/>
</dbReference>